<proteinExistence type="inferred from homology"/>
<evidence type="ECO:0000313" key="7">
    <source>
        <dbReference type="Proteomes" id="UP000015462"/>
    </source>
</evidence>
<dbReference type="AlphaFoldDB" id="A0AB33Z0W0"/>
<dbReference type="PANTHER" id="PTHR41534">
    <property type="entry name" value="BLR3401 PROTEIN"/>
    <property type="match status" value="1"/>
</dbReference>
<sequence length="191" mass="22346">MASPINIKEIISSPAADLALQNEIEQFYYREALLLDNIKYEDWFALLDDDIHYYMPIRRNAMQRRGRARASDLVEYTNQHEFAHFDEDKTTMNGRLRKLLSDFSWSENPASRTRHTVSNVIITEGEQKDTFNVCSSFIVYRNRLETQVDIFAGERHDVLRRSDNTLGFKIAKRTILVDQSTILSNNISIFF</sequence>
<keyword evidence="5" id="KW-0560">Oxidoreductase</keyword>
<protein>
    <submittedName>
        <fullName evidence="6">Iron sulfur protein small subunit</fullName>
    </submittedName>
</protein>
<evidence type="ECO:0000256" key="2">
    <source>
        <dbReference type="ARBA" id="ARBA00009570"/>
    </source>
</evidence>
<dbReference type="SUPFAM" id="SSF54427">
    <property type="entry name" value="NTF2-like"/>
    <property type="match status" value="1"/>
</dbReference>
<evidence type="ECO:0000256" key="5">
    <source>
        <dbReference type="ARBA" id="ARBA00023002"/>
    </source>
</evidence>
<name>A0AB33Z0W0_9GAMM</name>
<accession>A0AB33Z0W0</accession>
<evidence type="ECO:0000256" key="1">
    <source>
        <dbReference type="ARBA" id="ARBA00005211"/>
    </source>
</evidence>
<reference evidence="6 7" key="1">
    <citation type="journal article" date="2013" name="Genome Announc.">
        <title>Genome Sequence of the Pyrene- and Fluoranthene-Degrading Bacterium Cycloclasticus sp. Strain PY97M.</title>
        <authorList>
            <person name="Cui Z."/>
            <person name="Xu G."/>
            <person name="Li Q."/>
            <person name="Gao W."/>
            <person name="Zheng L."/>
        </authorList>
    </citation>
    <scope>NUCLEOTIDE SEQUENCE [LARGE SCALE GENOMIC DNA]</scope>
    <source>
        <strain evidence="6 7">PY97M</strain>
    </source>
</reference>
<dbReference type="EMBL" id="ASHL01000006">
    <property type="protein sequence ID" value="EPD12813.1"/>
    <property type="molecule type" value="Genomic_DNA"/>
</dbReference>
<dbReference type="PANTHER" id="PTHR41534:SF2">
    <property type="entry name" value="3-PHENYLPROPIONATE_CINNAMIC ACID DIOXYGENASE SUBUNIT BETA"/>
    <property type="match status" value="1"/>
</dbReference>
<dbReference type="GO" id="GO:0051213">
    <property type="term" value="F:dioxygenase activity"/>
    <property type="evidence" value="ECO:0007669"/>
    <property type="project" value="UniProtKB-KW"/>
</dbReference>
<comment type="caution">
    <text evidence="6">The sequence shown here is derived from an EMBL/GenBank/DDBJ whole genome shotgun (WGS) entry which is preliminary data.</text>
</comment>
<organism evidence="6 7">
    <name type="scientific">Cycloclasticus pugetii</name>
    <dbReference type="NCBI Taxonomy" id="34068"/>
    <lineage>
        <taxon>Bacteria</taxon>
        <taxon>Pseudomonadati</taxon>
        <taxon>Pseudomonadota</taxon>
        <taxon>Gammaproteobacteria</taxon>
        <taxon>Thiotrichales</taxon>
        <taxon>Piscirickettsiaceae</taxon>
        <taxon>Cycloclasticus</taxon>
    </lineage>
</organism>
<dbReference type="InterPro" id="IPR032710">
    <property type="entry name" value="NTF2-like_dom_sf"/>
</dbReference>
<dbReference type="InterPro" id="IPR000391">
    <property type="entry name" value="Rng_hydr_dOase-bsu"/>
</dbReference>
<evidence type="ECO:0000256" key="3">
    <source>
        <dbReference type="ARBA" id="ARBA00022797"/>
    </source>
</evidence>
<dbReference type="Gene3D" id="3.10.450.50">
    <property type="match status" value="1"/>
</dbReference>
<evidence type="ECO:0000313" key="6">
    <source>
        <dbReference type="EMBL" id="EPD12813.1"/>
    </source>
</evidence>
<evidence type="ECO:0000256" key="4">
    <source>
        <dbReference type="ARBA" id="ARBA00022964"/>
    </source>
</evidence>
<dbReference type="Proteomes" id="UP000015462">
    <property type="component" value="Unassembled WGS sequence"/>
</dbReference>
<keyword evidence="7" id="KW-1185">Reference proteome</keyword>
<keyword evidence="4" id="KW-0223">Dioxygenase</keyword>
<keyword evidence="3" id="KW-0058">Aromatic hydrocarbons catabolism</keyword>
<comment type="pathway">
    <text evidence="1">Aromatic compound metabolism.</text>
</comment>
<dbReference type="RefSeq" id="WP_016390586.1">
    <property type="nucleotide sequence ID" value="NZ_FQZJ01000001.1"/>
</dbReference>
<dbReference type="CDD" id="cd00667">
    <property type="entry name" value="ring_hydroxylating_dioxygenases_beta"/>
    <property type="match status" value="1"/>
</dbReference>
<dbReference type="NCBIfam" id="NF007479">
    <property type="entry name" value="PRK10069.1"/>
    <property type="match status" value="1"/>
</dbReference>
<comment type="similarity">
    <text evidence="2">Belongs to the bacterial ring-hydroxylating dioxygenase beta subunit family.</text>
</comment>
<gene>
    <name evidence="6" type="ORF">L196_08086</name>
</gene>
<dbReference type="GO" id="GO:0019380">
    <property type="term" value="P:3-phenylpropionate catabolic process"/>
    <property type="evidence" value="ECO:0007669"/>
    <property type="project" value="TreeGrafter"/>
</dbReference>
<dbReference type="Pfam" id="PF00866">
    <property type="entry name" value="Ring_hydroxyl_B"/>
    <property type="match status" value="1"/>
</dbReference>